<proteinExistence type="predicted"/>
<name>W9S613_9ROSA</name>
<dbReference type="Proteomes" id="UP000030645">
    <property type="component" value="Unassembled WGS sequence"/>
</dbReference>
<dbReference type="AlphaFoldDB" id="W9S613"/>
<protein>
    <submittedName>
        <fullName evidence="1">Uncharacterized protein</fullName>
    </submittedName>
</protein>
<gene>
    <name evidence="1" type="ORF">L484_022236</name>
</gene>
<dbReference type="EMBL" id="KE346160">
    <property type="protein sequence ID" value="EXC28005.1"/>
    <property type="molecule type" value="Genomic_DNA"/>
</dbReference>
<accession>W9S613</accession>
<keyword evidence="2" id="KW-1185">Reference proteome</keyword>
<organism evidence="1 2">
    <name type="scientific">Morus notabilis</name>
    <dbReference type="NCBI Taxonomy" id="981085"/>
    <lineage>
        <taxon>Eukaryota</taxon>
        <taxon>Viridiplantae</taxon>
        <taxon>Streptophyta</taxon>
        <taxon>Embryophyta</taxon>
        <taxon>Tracheophyta</taxon>
        <taxon>Spermatophyta</taxon>
        <taxon>Magnoliopsida</taxon>
        <taxon>eudicotyledons</taxon>
        <taxon>Gunneridae</taxon>
        <taxon>Pentapetalae</taxon>
        <taxon>rosids</taxon>
        <taxon>fabids</taxon>
        <taxon>Rosales</taxon>
        <taxon>Moraceae</taxon>
        <taxon>Moreae</taxon>
        <taxon>Morus</taxon>
    </lineage>
</organism>
<evidence type="ECO:0000313" key="2">
    <source>
        <dbReference type="Proteomes" id="UP000030645"/>
    </source>
</evidence>
<reference evidence="2" key="1">
    <citation type="submission" date="2013-01" db="EMBL/GenBank/DDBJ databases">
        <title>Draft Genome Sequence of a Mulberry Tree, Morus notabilis C.K. Schneid.</title>
        <authorList>
            <person name="He N."/>
            <person name="Zhao S."/>
        </authorList>
    </citation>
    <scope>NUCLEOTIDE SEQUENCE</scope>
</reference>
<sequence length="77" mass="8863">MPRYNSNKVSLHDVYHVSGVKKNLLSVAQLTLSGHYALFRPRDVNVYRNLKISKKSTMEGRRLEFVYVMLAESAYGD</sequence>
<evidence type="ECO:0000313" key="1">
    <source>
        <dbReference type="EMBL" id="EXC28005.1"/>
    </source>
</evidence>